<dbReference type="Proteomes" id="UP000001444">
    <property type="component" value="Chromosome"/>
</dbReference>
<evidence type="ECO:0000313" key="2">
    <source>
        <dbReference type="EMBL" id="CBG69403.1"/>
    </source>
</evidence>
<keyword evidence="3" id="KW-1185">Reference proteome</keyword>
<dbReference type="AlphaFoldDB" id="C9YXP9"/>
<evidence type="ECO:0000256" key="1">
    <source>
        <dbReference type="SAM" id="MobiDB-lite"/>
    </source>
</evidence>
<name>C9YXP9_STRSW</name>
<feature type="compositionally biased region" description="Polar residues" evidence="1">
    <location>
        <begin position="154"/>
        <end position="173"/>
    </location>
</feature>
<accession>C9YXP9</accession>
<sequence length="173" mass="18526">MLRSQDATGIQQELWAHLTVYQALRRAMVEAVETLPGTDPDRTSFTIALETAKDQLIAAADALPEAGPGHIASALLHDLLPPRRARVNPRRVKVRSPAMPRRLTRHKFWVPPGSPASKSPCTRPPTRAPTGEATARCNFCAPPLSAPGAHVKSLASNPTGSHPTFNTPSAPPS</sequence>
<dbReference type="HOGENOM" id="CLU_1546770_0_0_11"/>
<feature type="region of interest" description="Disordered" evidence="1">
    <location>
        <begin position="148"/>
        <end position="173"/>
    </location>
</feature>
<dbReference type="KEGG" id="scb:SCAB_22891"/>
<gene>
    <name evidence="2" type="ordered locus">SCAB_22891</name>
</gene>
<protein>
    <submittedName>
        <fullName evidence="2">Putative transposase</fullName>
    </submittedName>
</protein>
<proteinExistence type="predicted"/>
<organism evidence="2 3">
    <name type="scientific">Streptomyces scabiei (strain 87.22)</name>
    <dbReference type="NCBI Taxonomy" id="680198"/>
    <lineage>
        <taxon>Bacteria</taxon>
        <taxon>Bacillati</taxon>
        <taxon>Actinomycetota</taxon>
        <taxon>Actinomycetes</taxon>
        <taxon>Kitasatosporales</taxon>
        <taxon>Streptomycetaceae</taxon>
        <taxon>Streptomyces</taxon>
    </lineage>
</organism>
<reference evidence="2 3" key="1">
    <citation type="journal article" date="2010" name="Mol. Plant Microbe Interact.">
        <title>Streptomyces scabies 87-22 contains a coronafacic acid-like biosynthetic cluster that contributes to plant-microbe interactions.</title>
        <authorList>
            <person name="Bignell D.R."/>
            <person name="Seipke R.F."/>
            <person name="Huguet-Tapia J.C."/>
            <person name="Chambers A.H."/>
            <person name="Parry R.J."/>
            <person name="Loria R."/>
        </authorList>
    </citation>
    <scope>NUCLEOTIDE SEQUENCE [LARGE SCALE GENOMIC DNA]</scope>
    <source>
        <strain evidence="2 3">87.22</strain>
    </source>
</reference>
<dbReference type="eggNOG" id="COG3385">
    <property type="taxonomic scope" value="Bacteria"/>
</dbReference>
<evidence type="ECO:0000313" key="3">
    <source>
        <dbReference type="Proteomes" id="UP000001444"/>
    </source>
</evidence>
<dbReference type="EMBL" id="FN554889">
    <property type="protein sequence ID" value="CBG69403.1"/>
    <property type="molecule type" value="Genomic_DNA"/>
</dbReference>
<feature type="region of interest" description="Disordered" evidence="1">
    <location>
        <begin position="107"/>
        <end position="134"/>
    </location>
</feature>